<dbReference type="AlphaFoldDB" id="A0A1R4IKX0"/>
<feature type="compositionally biased region" description="Basic and acidic residues" evidence="1">
    <location>
        <begin position="90"/>
        <end position="106"/>
    </location>
</feature>
<feature type="transmembrane region" description="Helical" evidence="2">
    <location>
        <begin position="6"/>
        <end position="26"/>
    </location>
</feature>
<sequence>MSVFVPLGIAGAVIAMICTLVIVFALARGAAGLAGGATGLWIVGALLSMAASFASLWTPLFVSLGALGAALVVGALLRLLSVSVFKSAERAPREEKRQERTLEKTPEPQVLSPRIQTPRVLTPLAQSSRATTAVVRSTVTDGIRIVA</sequence>
<gene>
    <name evidence="3" type="ORF">FM104_02690</name>
</gene>
<dbReference type="Proteomes" id="UP000196320">
    <property type="component" value="Unassembled WGS sequence"/>
</dbReference>
<evidence type="ECO:0000256" key="2">
    <source>
        <dbReference type="SAM" id="Phobius"/>
    </source>
</evidence>
<feature type="transmembrane region" description="Helical" evidence="2">
    <location>
        <begin position="33"/>
        <end position="54"/>
    </location>
</feature>
<reference evidence="3 4" key="1">
    <citation type="submission" date="2017-02" db="EMBL/GenBank/DDBJ databases">
        <authorList>
            <person name="Peterson S.W."/>
        </authorList>
    </citation>
    <scope>NUCLEOTIDE SEQUENCE [LARGE SCALE GENOMIC DNA]</scope>
    <source>
        <strain evidence="3 4">B Mb 05.01</strain>
    </source>
</reference>
<organism evidence="3 4">
    <name type="scientific">Microbacterium esteraromaticum</name>
    <dbReference type="NCBI Taxonomy" id="57043"/>
    <lineage>
        <taxon>Bacteria</taxon>
        <taxon>Bacillati</taxon>
        <taxon>Actinomycetota</taxon>
        <taxon>Actinomycetes</taxon>
        <taxon>Micrococcales</taxon>
        <taxon>Microbacteriaceae</taxon>
        <taxon>Microbacterium</taxon>
    </lineage>
</organism>
<keyword evidence="2" id="KW-1133">Transmembrane helix</keyword>
<accession>A0A1R4IKX0</accession>
<dbReference type="EMBL" id="FUKO01000010">
    <property type="protein sequence ID" value="SJN20431.1"/>
    <property type="molecule type" value="Genomic_DNA"/>
</dbReference>
<keyword evidence="4" id="KW-1185">Reference proteome</keyword>
<evidence type="ECO:0000313" key="4">
    <source>
        <dbReference type="Proteomes" id="UP000196320"/>
    </source>
</evidence>
<feature type="transmembrane region" description="Helical" evidence="2">
    <location>
        <begin position="60"/>
        <end position="80"/>
    </location>
</feature>
<protein>
    <submittedName>
        <fullName evidence="3">Uncharacterized protein</fullName>
    </submittedName>
</protein>
<keyword evidence="2" id="KW-0472">Membrane</keyword>
<proteinExistence type="predicted"/>
<evidence type="ECO:0000313" key="3">
    <source>
        <dbReference type="EMBL" id="SJN20431.1"/>
    </source>
</evidence>
<keyword evidence="2" id="KW-0812">Transmembrane</keyword>
<name>A0A1R4IKX0_9MICO</name>
<feature type="region of interest" description="Disordered" evidence="1">
    <location>
        <begin position="90"/>
        <end position="109"/>
    </location>
</feature>
<evidence type="ECO:0000256" key="1">
    <source>
        <dbReference type="SAM" id="MobiDB-lite"/>
    </source>
</evidence>